<dbReference type="GO" id="GO:0005737">
    <property type="term" value="C:cytoplasm"/>
    <property type="evidence" value="ECO:0007669"/>
    <property type="project" value="TreeGrafter"/>
</dbReference>
<dbReference type="Gene3D" id="3.50.50.100">
    <property type="match status" value="1"/>
</dbReference>
<dbReference type="EMBL" id="KB705691">
    <property type="protein sequence ID" value="EMR71165.1"/>
    <property type="molecule type" value="Genomic_DNA"/>
</dbReference>
<dbReference type="GO" id="GO:0004174">
    <property type="term" value="F:electron-transferring-flavoprotein dehydrogenase activity"/>
    <property type="evidence" value="ECO:0007669"/>
    <property type="project" value="TreeGrafter"/>
</dbReference>
<dbReference type="KEGG" id="ela:UCREL1_1791"/>
<dbReference type="AlphaFoldDB" id="M7TWY1"/>
<dbReference type="PANTHER" id="PTHR43735">
    <property type="entry name" value="APOPTOSIS-INDUCING FACTOR 1"/>
    <property type="match status" value="1"/>
</dbReference>
<evidence type="ECO:0000313" key="2">
    <source>
        <dbReference type="EMBL" id="EMR71165.1"/>
    </source>
</evidence>
<name>M7TWY1_EUTLA</name>
<evidence type="ECO:0000259" key="1">
    <source>
        <dbReference type="Pfam" id="PF07992"/>
    </source>
</evidence>
<dbReference type="InterPro" id="IPR036188">
    <property type="entry name" value="FAD/NAD-bd_sf"/>
</dbReference>
<dbReference type="STRING" id="1287681.M7TWY1"/>
<accession>M7TWY1</accession>
<sequence length="440" mass="47435">MFQKVLLITRVITYTASFLLSDVYRLTVLRAKYLGYRITRPKTEITNDEDVRNIVIVGASFAGYEAARVLAKSLSLLPRLRYRVVVIEPHSHFHFTWVLPRFCVVPDHEHKAFIPYGGGYLKGVAPGVLRWVTDRAVSVSRDAVRVSSGEEIPYAFLIVATGSGMPGDENSLPSRVDADGKKEGIQRLKDVQLKIKGAKNLVVVGGGAAGVELAGDAKAQFPDKKVVLVHSRDAVMHRFGPGLQTAAMDGLKKLGVDVITGERLVGHDTEGGFVALKSGKQVECDVLINCTGQRPASHLIADLSPDSILKTGQVRVKATLQIVDDSLPNVYACGDVAETGTQNPNARSANRQGSIVAGNVLSAIQGKAPSREFIPSFVDGVIKLTLGLEKSVGYVRDGDSELLLPSKEKDIALMSKHAWSLFGAKAFEDNIDGVVVVGNK</sequence>
<dbReference type="PANTHER" id="PTHR43735:SF11">
    <property type="entry name" value="HYPOTHETICAL OXIDOREDUCTASE (EUROFUNG)"/>
    <property type="match status" value="1"/>
</dbReference>
<gene>
    <name evidence="2" type="ORF">UCREL1_1791</name>
</gene>
<protein>
    <recommendedName>
        <fullName evidence="1">FAD/NAD(P)-binding domain-containing protein</fullName>
    </recommendedName>
</protein>
<dbReference type="PRINTS" id="PR00411">
    <property type="entry name" value="PNDRDTASEI"/>
</dbReference>
<keyword evidence="3" id="KW-1185">Reference proteome</keyword>
<dbReference type="OrthoDB" id="3244603at2759"/>
<proteinExistence type="predicted"/>
<dbReference type="OMA" id="RENYYHI"/>
<evidence type="ECO:0000313" key="3">
    <source>
        <dbReference type="Proteomes" id="UP000012174"/>
    </source>
</evidence>
<organism evidence="2 3">
    <name type="scientific">Eutypa lata (strain UCR-EL1)</name>
    <name type="common">Grapevine dieback disease fungus</name>
    <name type="synonym">Eutypa armeniacae</name>
    <dbReference type="NCBI Taxonomy" id="1287681"/>
    <lineage>
        <taxon>Eukaryota</taxon>
        <taxon>Fungi</taxon>
        <taxon>Dikarya</taxon>
        <taxon>Ascomycota</taxon>
        <taxon>Pezizomycotina</taxon>
        <taxon>Sordariomycetes</taxon>
        <taxon>Xylariomycetidae</taxon>
        <taxon>Xylariales</taxon>
        <taxon>Diatrypaceae</taxon>
        <taxon>Eutypa</taxon>
    </lineage>
</organism>
<dbReference type="Pfam" id="PF07992">
    <property type="entry name" value="Pyr_redox_2"/>
    <property type="match status" value="1"/>
</dbReference>
<dbReference type="HOGENOM" id="CLU_019845_0_0_1"/>
<dbReference type="SUPFAM" id="SSF51905">
    <property type="entry name" value="FAD/NAD(P)-binding domain"/>
    <property type="match status" value="1"/>
</dbReference>
<feature type="domain" description="FAD/NAD(P)-binding" evidence="1">
    <location>
        <begin position="53"/>
        <end position="347"/>
    </location>
</feature>
<reference evidence="3" key="1">
    <citation type="journal article" date="2013" name="Genome Announc.">
        <title>Draft genome sequence of the grapevine dieback fungus Eutypa lata UCR-EL1.</title>
        <authorList>
            <person name="Blanco-Ulate B."/>
            <person name="Rolshausen P.E."/>
            <person name="Cantu D."/>
        </authorList>
    </citation>
    <scope>NUCLEOTIDE SEQUENCE [LARGE SCALE GENOMIC DNA]</scope>
    <source>
        <strain evidence="3">UCR-EL1</strain>
    </source>
</reference>
<dbReference type="GO" id="GO:0050660">
    <property type="term" value="F:flavin adenine dinucleotide binding"/>
    <property type="evidence" value="ECO:0007669"/>
    <property type="project" value="TreeGrafter"/>
</dbReference>
<dbReference type="InterPro" id="IPR023753">
    <property type="entry name" value="FAD/NAD-binding_dom"/>
</dbReference>
<dbReference type="PRINTS" id="PR00368">
    <property type="entry name" value="FADPNR"/>
</dbReference>
<dbReference type="Proteomes" id="UP000012174">
    <property type="component" value="Unassembled WGS sequence"/>
</dbReference>
<dbReference type="eggNOG" id="KOG2495">
    <property type="taxonomic scope" value="Eukaryota"/>
</dbReference>